<dbReference type="HOGENOM" id="CLU_175330_4_0_11"/>
<organism evidence="1 2">
    <name type="scientific">Pseudofrankia inefficax (strain DSM 45817 / CECT 9037 / DDB 130130 / EuI1c)</name>
    <name type="common">Frankia inefficax</name>
    <dbReference type="NCBI Taxonomy" id="298654"/>
    <lineage>
        <taxon>Bacteria</taxon>
        <taxon>Bacillati</taxon>
        <taxon>Actinomycetota</taxon>
        <taxon>Actinomycetes</taxon>
        <taxon>Frankiales</taxon>
        <taxon>Frankiaceae</taxon>
        <taxon>Pseudofrankia</taxon>
    </lineage>
</organism>
<dbReference type="InParanoid" id="E3J1Z9"/>
<reference evidence="1 2" key="1">
    <citation type="submission" date="2010-10" db="EMBL/GenBank/DDBJ databases">
        <title>Complete sequence of Frankia sp. EuI1c.</title>
        <authorList>
            <consortium name="US DOE Joint Genome Institute"/>
            <person name="Lucas S."/>
            <person name="Copeland A."/>
            <person name="Lapidus A."/>
            <person name="Cheng J.-F."/>
            <person name="Bruce D."/>
            <person name="Goodwin L."/>
            <person name="Pitluck S."/>
            <person name="Chertkov O."/>
            <person name="Detter J.C."/>
            <person name="Han C."/>
            <person name="Tapia R."/>
            <person name="Land M."/>
            <person name="Hauser L."/>
            <person name="Jeffries C."/>
            <person name="Kyrpides N."/>
            <person name="Ivanova N."/>
            <person name="Mikhailova N."/>
            <person name="Beauchemin N."/>
            <person name="Sen A."/>
            <person name="Sur S.A."/>
            <person name="Gtari M."/>
            <person name="Wall L."/>
            <person name="Tisa L."/>
            <person name="Woyke T."/>
        </authorList>
    </citation>
    <scope>NUCLEOTIDE SEQUENCE [LARGE SCALE GENOMIC DNA]</scope>
    <source>
        <strain evidence="2">DSM 45817 / CECT 9037 / EuI1c</strain>
    </source>
</reference>
<dbReference type="Proteomes" id="UP000002484">
    <property type="component" value="Chromosome"/>
</dbReference>
<sequence>MAESEPAEQRRPLLKLVRGDATPEEIAAIVAVLAAHAAANAGPAPRPARSVWADRGYAMRVGTAPGPSGWRNAGRVASMRSG</sequence>
<protein>
    <recommendedName>
        <fullName evidence="3">Acyl-CoA carboxylase subunit epsilon</fullName>
    </recommendedName>
</protein>
<evidence type="ECO:0008006" key="3">
    <source>
        <dbReference type="Google" id="ProtNLM"/>
    </source>
</evidence>
<dbReference type="InterPro" id="IPR032716">
    <property type="entry name" value="ACC_epsilon"/>
</dbReference>
<evidence type="ECO:0000313" key="1">
    <source>
        <dbReference type="EMBL" id="ADP84104.1"/>
    </source>
</evidence>
<dbReference type="Pfam" id="PF13822">
    <property type="entry name" value="ACC_epsilon"/>
    <property type="match status" value="1"/>
</dbReference>
<dbReference type="RefSeq" id="WP_013427222.1">
    <property type="nucleotide sequence ID" value="NC_014666.1"/>
</dbReference>
<dbReference type="EMBL" id="CP002299">
    <property type="protein sequence ID" value="ADP84104.1"/>
    <property type="molecule type" value="Genomic_DNA"/>
</dbReference>
<dbReference type="OrthoDB" id="4300992at2"/>
<name>E3J1Z9_PSEI1</name>
<dbReference type="KEGG" id="fri:FraEuI1c_6120"/>
<dbReference type="AlphaFoldDB" id="E3J1Z9"/>
<dbReference type="GO" id="GO:0003989">
    <property type="term" value="F:acetyl-CoA carboxylase activity"/>
    <property type="evidence" value="ECO:0007669"/>
    <property type="project" value="InterPro"/>
</dbReference>
<gene>
    <name evidence="1" type="ordered locus">FraEuI1c_6120</name>
</gene>
<evidence type="ECO:0000313" key="2">
    <source>
        <dbReference type="Proteomes" id="UP000002484"/>
    </source>
</evidence>
<proteinExistence type="predicted"/>
<keyword evidence="2" id="KW-1185">Reference proteome</keyword>
<dbReference type="GO" id="GO:0004658">
    <property type="term" value="F:propionyl-CoA carboxylase activity"/>
    <property type="evidence" value="ECO:0007669"/>
    <property type="project" value="InterPro"/>
</dbReference>
<dbReference type="STRING" id="298654.FraEuI1c_6120"/>
<accession>E3J1Z9</accession>